<dbReference type="EMBL" id="HM144387">
    <property type="protein sequence ID" value="ADH03312.1"/>
    <property type="molecule type" value="Genomic_DNA"/>
</dbReference>
<accession>G9B1R7</accession>
<evidence type="ECO:0000313" key="1">
    <source>
        <dbReference type="EMBL" id="ADH03312.1"/>
    </source>
</evidence>
<organism evidence="1 2">
    <name type="scientific">Bacillus phage W.Ph</name>
    <dbReference type="NCBI Taxonomy" id="764595"/>
    <lineage>
        <taxon>Viruses</taxon>
        <taxon>Duplodnaviria</taxon>
        <taxon>Heunggongvirae</taxon>
        <taxon>Uroviricota</taxon>
        <taxon>Caudoviricetes</taxon>
        <taxon>Herelleviridae</taxon>
        <taxon>Bastillevirinae</taxon>
        <taxon>Wphvirus</taxon>
        <taxon>Wphvirus WPh</taxon>
    </lineage>
</organism>
<name>G9B1R7_9CAUD</name>
<reference evidence="1 2" key="1">
    <citation type="submission" date="2013-01" db="EMBL/GenBank/DDBJ databases">
        <title>Large myovirus of Bacillus.</title>
        <authorList>
            <person name="Klumpp J."/>
            <person name="Beyer W."/>
            <person name="Loessner M.J."/>
        </authorList>
    </citation>
    <scope>NUCLEOTIDE SEQUENCE [LARGE SCALE GENOMIC DNA]</scope>
</reference>
<sequence length="371" mass="42866">MKSNTGQLYKVKTLLKMYELVDNNNKAISEDMKDQFTEYDVYEKVRETSATVTVWHVQLDLSMTLSLSEFYASFEPYNSKDVILRPIVSHSDIMKYLKNKLNMYELEYNTGLLMKVSLDSFNNTDDDALVKIQYSKCGFKFRKYVQIVKMMPKEDILRMFNNPMSRYISDMNLFDRLTVDKSARAHRYVQDMGSKYEGLVYFYGYSTTEGSARILRGDLDKDKFASERTSFIIANFSDIDIFIRDYKYINDVTENSLEFVNDSLSTGEEMRQMFDVVNTKHEVVYPKSVGGGLVITFKSGTVHMLINNLSLVKGASFKVIEVGKRGDVGVWGASFESMSDYYKGLDRLQLQISRIDKLSEFSLINKVLLNQ</sequence>
<dbReference type="KEGG" id="vg:11536822"/>
<dbReference type="RefSeq" id="YP_004957181.1">
    <property type="nucleotide sequence ID" value="NC_016563.1"/>
</dbReference>
<protein>
    <submittedName>
        <fullName evidence="1">Gp166</fullName>
    </submittedName>
</protein>
<keyword evidence="2" id="KW-1185">Reference proteome</keyword>
<dbReference type="OrthoDB" id="5819at10239"/>
<evidence type="ECO:0000313" key="2">
    <source>
        <dbReference type="Proteomes" id="UP000005445"/>
    </source>
</evidence>
<proteinExistence type="predicted"/>
<dbReference type="GeneID" id="11536822"/>
<dbReference type="Proteomes" id="UP000005445">
    <property type="component" value="Segment"/>
</dbReference>